<protein>
    <submittedName>
        <fullName evidence="1 3">Uncharacterized protein</fullName>
    </submittedName>
</protein>
<reference evidence="1 2" key="2">
    <citation type="submission" date="2018-10" db="EMBL/GenBank/DDBJ databases">
        <authorList>
            <consortium name="Pathogen Informatics"/>
        </authorList>
    </citation>
    <scope>NUCLEOTIDE SEQUENCE [LARGE SCALE GENOMIC DNA]</scope>
</reference>
<evidence type="ECO:0000313" key="3">
    <source>
        <dbReference type="WBParaSite" id="EVEC_0001166301-mRNA-1"/>
    </source>
</evidence>
<dbReference type="Proteomes" id="UP000274131">
    <property type="component" value="Unassembled WGS sequence"/>
</dbReference>
<name>A0A0N4VLA3_ENTVE</name>
<gene>
    <name evidence="1" type="ORF">EVEC_LOCUS10949</name>
</gene>
<dbReference type="AlphaFoldDB" id="A0A0N4VLA3"/>
<evidence type="ECO:0000313" key="2">
    <source>
        <dbReference type="Proteomes" id="UP000274131"/>
    </source>
</evidence>
<keyword evidence="2" id="KW-1185">Reference proteome</keyword>
<reference evidence="3" key="1">
    <citation type="submission" date="2017-02" db="UniProtKB">
        <authorList>
            <consortium name="WormBaseParasite"/>
        </authorList>
    </citation>
    <scope>IDENTIFICATION</scope>
</reference>
<evidence type="ECO:0000313" key="1">
    <source>
        <dbReference type="EMBL" id="VDD96198.1"/>
    </source>
</evidence>
<dbReference type="EMBL" id="UXUI01011379">
    <property type="protein sequence ID" value="VDD96198.1"/>
    <property type="molecule type" value="Genomic_DNA"/>
</dbReference>
<sequence>MMEGNTMPDCYSTFRMGKGYQNNDRVRAAGAYFWRVEMEMRMEKETSSAQLYKSGMKSGGANKVGWTGGALVGRADGQKPTGFGGEKSLEADEKLRCKGNRSLSGYGQHG</sequence>
<accession>A0A0N4VLA3</accession>
<organism evidence="3">
    <name type="scientific">Enterobius vermicularis</name>
    <name type="common">Human pinworm</name>
    <dbReference type="NCBI Taxonomy" id="51028"/>
    <lineage>
        <taxon>Eukaryota</taxon>
        <taxon>Metazoa</taxon>
        <taxon>Ecdysozoa</taxon>
        <taxon>Nematoda</taxon>
        <taxon>Chromadorea</taxon>
        <taxon>Rhabditida</taxon>
        <taxon>Spirurina</taxon>
        <taxon>Oxyuridomorpha</taxon>
        <taxon>Oxyuroidea</taxon>
        <taxon>Oxyuridae</taxon>
        <taxon>Enterobius</taxon>
    </lineage>
</organism>
<proteinExistence type="predicted"/>
<dbReference type="WBParaSite" id="EVEC_0001166301-mRNA-1">
    <property type="protein sequence ID" value="EVEC_0001166301-mRNA-1"/>
    <property type="gene ID" value="EVEC_0001166301"/>
</dbReference>